<feature type="transmembrane region" description="Helical" evidence="5">
    <location>
        <begin position="129"/>
        <end position="156"/>
    </location>
</feature>
<dbReference type="InterPro" id="IPR011701">
    <property type="entry name" value="MFS"/>
</dbReference>
<dbReference type="Pfam" id="PF07690">
    <property type="entry name" value="MFS_1"/>
    <property type="match status" value="1"/>
</dbReference>
<dbReference type="Proteomes" id="UP000029725">
    <property type="component" value="Unassembled WGS sequence"/>
</dbReference>
<dbReference type="SUPFAM" id="SSF103473">
    <property type="entry name" value="MFS general substrate transporter"/>
    <property type="match status" value="1"/>
</dbReference>
<accession>A0A098VRW4</accession>
<evidence type="ECO:0000259" key="6">
    <source>
        <dbReference type="PROSITE" id="PS50850"/>
    </source>
</evidence>
<keyword evidence="2 5" id="KW-0812">Transmembrane</keyword>
<evidence type="ECO:0000256" key="1">
    <source>
        <dbReference type="ARBA" id="ARBA00004141"/>
    </source>
</evidence>
<sequence length="649" mass="71178">MFSSNVMPIKVERQYSPPASKYANQILSPVVLEEVPRSAEDGYYMTEYFRLPFGIALIPQKNVVIFLCFLGLFVAYIIRICLSQAMIPMSIHYGWEEAIQGHIFAAFYYGYLITQIPGGWVSQIFGSKYVILCGILGSSVLNTLVPAASSNVRLFIAVRMLTGFVQGVRGSLNLKIVAFVISGQHLGTAVAQGGYPLLATRLGWRVPFYLIGVLGFVWSLFWVYLIKSKPTIPMPSTTSSILICSSPVNDETQGGGNVGDLQEISPIEYSSGMTTKDSLSPWITSGTSSFIIQKPPWYDFFFHLSVWAYFVLFFCYNWSFYLLVAYLPKYLATILGFSAGTSGKITVTAYIGLYASILVGGRLSASLMSKKRYSPTFTRKLGVFIGLLPSILLLPAIGAGIFQDRNSIATVLVISIAATGFAQAAYAPNPMDLFPKSPAIVASIGNSIGTLPGFLSSIMAGWILQKGNCGSASEKIWNDLHVGSPSPFNAPPMCLTAWGLVFGSCAAVYLFGLVIWLLFASGVPIRPAARFGSSHPMRGAMVLQIANSVPLMIKRHNNALRIYRAYPGHKQGQVTWRYYLRKGGQVYHTRYVAIAHEKRDGREQVLMPMDGDTNKSGPMGAFWCCNIRMASGKVLLARDSAWHCVAFHS</sequence>
<keyword evidence="4 5" id="KW-0472">Membrane</keyword>
<keyword evidence="8" id="KW-1185">Reference proteome</keyword>
<feature type="transmembrane region" description="Helical" evidence="5">
    <location>
        <begin position="408"/>
        <end position="427"/>
    </location>
</feature>
<feature type="transmembrane region" description="Helical" evidence="5">
    <location>
        <begin position="347"/>
        <end position="369"/>
    </location>
</feature>
<evidence type="ECO:0000256" key="4">
    <source>
        <dbReference type="ARBA" id="ARBA00023136"/>
    </source>
</evidence>
<dbReference type="OrthoDB" id="6730379at2759"/>
<dbReference type="PANTHER" id="PTHR11662:SF399">
    <property type="entry name" value="FI19708P1-RELATED"/>
    <property type="match status" value="1"/>
</dbReference>
<feature type="transmembrane region" description="Helical" evidence="5">
    <location>
        <begin position="207"/>
        <end position="226"/>
    </location>
</feature>
<feature type="transmembrane region" description="Helical" evidence="5">
    <location>
        <begin position="495"/>
        <end position="520"/>
    </location>
</feature>
<feature type="transmembrane region" description="Helical" evidence="5">
    <location>
        <begin position="439"/>
        <end position="464"/>
    </location>
</feature>
<keyword evidence="3 5" id="KW-1133">Transmembrane helix</keyword>
<dbReference type="GeneID" id="25260666"/>
<feature type="transmembrane region" description="Helical" evidence="5">
    <location>
        <begin position="63"/>
        <end position="82"/>
    </location>
</feature>
<evidence type="ECO:0000256" key="5">
    <source>
        <dbReference type="SAM" id="Phobius"/>
    </source>
</evidence>
<dbReference type="RefSeq" id="XP_013236878.1">
    <property type="nucleotide sequence ID" value="XM_013381424.1"/>
</dbReference>
<feature type="transmembrane region" description="Helical" evidence="5">
    <location>
        <begin position="381"/>
        <end position="402"/>
    </location>
</feature>
<comment type="subcellular location">
    <subcellularLocation>
        <location evidence="1">Membrane</location>
        <topology evidence="1">Multi-pass membrane protein</topology>
    </subcellularLocation>
</comment>
<dbReference type="Gene3D" id="1.20.1250.20">
    <property type="entry name" value="MFS general substrate transporter like domains"/>
    <property type="match status" value="2"/>
</dbReference>
<evidence type="ECO:0000313" key="7">
    <source>
        <dbReference type="EMBL" id="KGG50451.1"/>
    </source>
</evidence>
<evidence type="ECO:0000256" key="3">
    <source>
        <dbReference type="ARBA" id="ARBA00022989"/>
    </source>
</evidence>
<feature type="transmembrane region" description="Helical" evidence="5">
    <location>
        <begin position="103"/>
        <end position="123"/>
    </location>
</feature>
<dbReference type="EMBL" id="JMKJ01000579">
    <property type="protein sequence ID" value="KGG50451.1"/>
    <property type="molecule type" value="Genomic_DNA"/>
</dbReference>
<dbReference type="HOGENOM" id="CLU_422157_0_0_1"/>
<dbReference type="AlphaFoldDB" id="A0A098VRW4"/>
<evidence type="ECO:0000256" key="2">
    <source>
        <dbReference type="ARBA" id="ARBA00022692"/>
    </source>
</evidence>
<dbReference type="PROSITE" id="PS50850">
    <property type="entry name" value="MFS"/>
    <property type="match status" value="1"/>
</dbReference>
<dbReference type="GO" id="GO:0016020">
    <property type="term" value="C:membrane"/>
    <property type="evidence" value="ECO:0007669"/>
    <property type="project" value="UniProtKB-SubCell"/>
</dbReference>
<gene>
    <name evidence="7" type="ORF">DI09_6p350</name>
</gene>
<feature type="transmembrane region" description="Helical" evidence="5">
    <location>
        <begin position="300"/>
        <end position="327"/>
    </location>
</feature>
<evidence type="ECO:0000313" key="8">
    <source>
        <dbReference type="Proteomes" id="UP000029725"/>
    </source>
</evidence>
<dbReference type="InterPro" id="IPR020846">
    <property type="entry name" value="MFS_dom"/>
</dbReference>
<dbReference type="InterPro" id="IPR036259">
    <property type="entry name" value="MFS_trans_sf"/>
</dbReference>
<dbReference type="InterPro" id="IPR050382">
    <property type="entry name" value="MFS_Na/Anion_cotransporter"/>
</dbReference>
<protein>
    <recommendedName>
        <fullName evidence="6">Major facilitator superfamily (MFS) profile domain-containing protein</fullName>
    </recommendedName>
</protein>
<feature type="domain" description="Major facilitator superfamily (MFS) profile" evidence="6">
    <location>
        <begin position="64"/>
        <end position="524"/>
    </location>
</feature>
<dbReference type="GO" id="GO:0022857">
    <property type="term" value="F:transmembrane transporter activity"/>
    <property type="evidence" value="ECO:0007669"/>
    <property type="project" value="InterPro"/>
</dbReference>
<name>A0A098VRW4_9MICR</name>
<proteinExistence type="predicted"/>
<comment type="caution">
    <text evidence="7">The sequence shown here is derived from an EMBL/GenBank/DDBJ whole genome shotgun (WGS) entry which is preliminary data.</text>
</comment>
<reference evidence="7 8" key="1">
    <citation type="submission" date="2014-04" db="EMBL/GenBank/DDBJ databases">
        <title>A new species of microsporidia sheds light on the evolution of extreme parasitism.</title>
        <authorList>
            <person name="Haag K.L."/>
            <person name="James T.Y."/>
            <person name="Larsson R."/>
            <person name="Schaer T.M."/>
            <person name="Refardt D."/>
            <person name="Pombert J.-F."/>
            <person name="Ebert D."/>
        </authorList>
    </citation>
    <scope>NUCLEOTIDE SEQUENCE [LARGE SCALE GENOMIC DNA]</scope>
    <source>
        <strain evidence="7 8">UGP3</strain>
        <tissue evidence="7">Spores</tissue>
    </source>
</reference>
<dbReference type="PANTHER" id="PTHR11662">
    <property type="entry name" value="SOLUTE CARRIER FAMILY 17"/>
    <property type="match status" value="1"/>
</dbReference>
<feature type="transmembrane region" description="Helical" evidence="5">
    <location>
        <begin position="176"/>
        <end position="195"/>
    </location>
</feature>
<organism evidence="7 8">
    <name type="scientific">Mitosporidium daphniae</name>
    <dbReference type="NCBI Taxonomy" id="1485682"/>
    <lineage>
        <taxon>Eukaryota</taxon>
        <taxon>Fungi</taxon>
        <taxon>Fungi incertae sedis</taxon>
        <taxon>Microsporidia</taxon>
        <taxon>Mitosporidium</taxon>
    </lineage>
</organism>
<dbReference type="VEuPathDB" id="MicrosporidiaDB:DI09_6p350"/>